<sequence>MSQERGRSGNGRFALGAVAGVATGVVLVIGALSLVPAKSAAQRPGGSPSASPSTAVVAVSSMPGASTSVGGLATPASGSWIALIRWMPKTSFTLEQASEYATTRSTPQLTAVVVDTDLVQLKGGKSGQYAIVVVGLASMAEATSTCEALKLTPGPMCGRYQIG</sequence>
<dbReference type="EMBL" id="SDMR01000012">
    <property type="protein sequence ID" value="TBT94572.1"/>
    <property type="molecule type" value="Genomic_DNA"/>
</dbReference>
<dbReference type="Proteomes" id="UP000291933">
    <property type="component" value="Unassembled WGS sequence"/>
</dbReference>
<keyword evidence="1" id="KW-0812">Transmembrane</keyword>
<accession>A0A4Q9KJE4</accession>
<keyword evidence="1" id="KW-1133">Transmembrane helix</keyword>
<organism evidence="2 3">
    <name type="scientific">Propioniciclava tarda</name>
    <dbReference type="NCBI Taxonomy" id="433330"/>
    <lineage>
        <taxon>Bacteria</taxon>
        <taxon>Bacillati</taxon>
        <taxon>Actinomycetota</taxon>
        <taxon>Actinomycetes</taxon>
        <taxon>Propionibacteriales</taxon>
        <taxon>Propionibacteriaceae</taxon>
        <taxon>Propioniciclava</taxon>
    </lineage>
</organism>
<reference evidence="2 3" key="1">
    <citation type="submission" date="2019-01" db="EMBL/GenBank/DDBJ databases">
        <title>Lactibacter flavus gen. nov., sp. nov., a novel bacterium of the family Propionibacteriaceae isolated from raw milk and dairy products.</title>
        <authorList>
            <person name="Huptas C."/>
            <person name="Wenning M."/>
            <person name="Breitenwieser F."/>
            <person name="Doll E."/>
            <person name="Von Neubeck M."/>
            <person name="Busse H.-J."/>
            <person name="Scherer S."/>
        </authorList>
    </citation>
    <scope>NUCLEOTIDE SEQUENCE [LARGE SCALE GENOMIC DNA]</scope>
    <source>
        <strain evidence="2 3">DSM 22130</strain>
    </source>
</reference>
<name>A0A4Q9KJE4_PROTD</name>
<keyword evidence="3" id="KW-1185">Reference proteome</keyword>
<comment type="caution">
    <text evidence="2">The sequence shown here is derived from an EMBL/GenBank/DDBJ whole genome shotgun (WGS) entry which is preliminary data.</text>
</comment>
<feature type="transmembrane region" description="Helical" evidence="1">
    <location>
        <begin position="12"/>
        <end position="35"/>
    </location>
</feature>
<proteinExistence type="predicted"/>
<dbReference type="RefSeq" id="WP_131172470.1">
    <property type="nucleotide sequence ID" value="NZ_FXTL01000012.1"/>
</dbReference>
<protein>
    <submittedName>
        <fullName evidence="2">Uncharacterized protein</fullName>
    </submittedName>
</protein>
<gene>
    <name evidence="2" type="ORF">ET996_10295</name>
</gene>
<keyword evidence="1" id="KW-0472">Membrane</keyword>
<evidence type="ECO:0000313" key="3">
    <source>
        <dbReference type="Proteomes" id="UP000291933"/>
    </source>
</evidence>
<evidence type="ECO:0000256" key="1">
    <source>
        <dbReference type="SAM" id="Phobius"/>
    </source>
</evidence>
<dbReference type="AlphaFoldDB" id="A0A4Q9KJE4"/>
<evidence type="ECO:0000313" key="2">
    <source>
        <dbReference type="EMBL" id="TBT94572.1"/>
    </source>
</evidence>